<keyword evidence="2" id="KW-0812">Transmembrane</keyword>
<dbReference type="PANTHER" id="PTHR35902">
    <property type="entry name" value="S-LAYER DOMAIN-LIKE PROTEIN-RELATED"/>
    <property type="match status" value="1"/>
</dbReference>
<accession>A0A830ETB6</accession>
<feature type="domain" description="CARDB" evidence="3">
    <location>
        <begin position="31"/>
        <end position="118"/>
    </location>
</feature>
<dbReference type="Proteomes" id="UP000628840">
    <property type="component" value="Unassembled WGS sequence"/>
</dbReference>
<dbReference type="EMBL" id="BMPF01000001">
    <property type="protein sequence ID" value="GGL22794.1"/>
    <property type="molecule type" value="Genomic_DNA"/>
</dbReference>
<feature type="region of interest" description="Disordered" evidence="1">
    <location>
        <begin position="336"/>
        <end position="368"/>
    </location>
</feature>
<evidence type="ECO:0000313" key="5">
    <source>
        <dbReference type="Proteomes" id="UP000628840"/>
    </source>
</evidence>
<dbReference type="InterPro" id="IPR013783">
    <property type="entry name" value="Ig-like_fold"/>
</dbReference>
<feature type="compositionally biased region" description="Low complexity" evidence="1">
    <location>
        <begin position="348"/>
        <end position="365"/>
    </location>
</feature>
<dbReference type="OrthoDB" id="65070at2157"/>
<gene>
    <name evidence="4" type="ORF">GCM10009037_02780</name>
</gene>
<keyword evidence="2" id="KW-0472">Membrane</keyword>
<reference evidence="4 5" key="1">
    <citation type="journal article" date="2019" name="Int. J. Syst. Evol. Microbiol.">
        <title>The Global Catalogue of Microorganisms (GCM) 10K type strain sequencing project: providing services to taxonomists for standard genome sequencing and annotation.</title>
        <authorList>
            <consortium name="The Broad Institute Genomics Platform"/>
            <consortium name="The Broad Institute Genome Sequencing Center for Infectious Disease"/>
            <person name="Wu L."/>
            <person name="Ma J."/>
        </authorList>
    </citation>
    <scope>NUCLEOTIDE SEQUENCE [LARGE SCALE GENOMIC DNA]</scope>
    <source>
        <strain evidence="4 5">JCM 19585</strain>
    </source>
</reference>
<protein>
    <recommendedName>
        <fullName evidence="3">CARDB domain-containing protein</fullName>
    </recommendedName>
</protein>
<evidence type="ECO:0000256" key="2">
    <source>
        <dbReference type="SAM" id="Phobius"/>
    </source>
</evidence>
<keyword evidence="5" id="KW-1185">Reference proteome</keyword>
<evidence type="ECO:0000259" key="3">
    <source>
        <dbReference type="Pfam" id="PF07705"/>
    </source>
</evidence>
<dbReference type="AlphaFoldDB" id="A0A830ETB6"/>
<dbReference type="RefSeq" id="WP_188877220.1">
    <property type="nucleotide sequence ID" value="NZ_BMPF01000001.1"/>
</dbReference>
<evidence type="ECO:0000256" key="1">
    <source>
        <dbReference type="SAM" id="MobiDB-lite"/>
    </source>
</evidence>
<dbReference type="Gene3D" id="2.60.40.10">
    <property type="entry name" value="Immunoglobulins"/>
    <property type="match status" value="1"/>
</dbReference>
<feature type="compositionally biased region" description="Polar residues" evidence="1">
    <location>
        <begin position="336"/>
        <end position="347"/>
    </location>
</feature>
<dbReference type="PANTHER" id="PTHR35902:SF6">
    <property type="entry name" value="CONSERVED WITHIN P. AEROPHILUM"/>
    <property type="match status" value="1"/>
</dbReference>
<dbReference type="Pfam" id="PF07705">
    <property type="entry name" value="CARDB"/>
    <property type="match status" value="1"/>
</dbReference>
<dbReference type="InterPro" id="IPR011635">
    <property type="entry name" value="CARDB"/>
</dbReference>
<feature type="transmembrane region" description="Helical" evidence="2">
    <location>
        <begin position="379"/>
        <end position="398"/>
    </location>
</feature>
<proteinExistence type="predicted"/>
<sequence>MRRTWRSAALAVLVVASALTGTVTAVSADQPDVQLSSVTVSPDDPTTGESVTVETTISNLASTNGTVDVTAVYLRKSGRSTEYGRTTDVGSIAPGSTLTVPLTASFDSAGEQRLTVHVTVRDADGEHTSYEYPVSVDVEDPVVKAGLSTTTNDSGQTTATLTNYGNVNFTDVTIETLADGDVLDSQYTFDVDPAESRSVAFDTEDYDADTVTFRASYTANGETHETTRTVALEHEVTGRIRLTGVEATQSGSTVTLDGDAANIGGTDVDSLLVSVQDSGSVAPSGGAGEYFVGSVDASEFATFELDASVSGDVTSIPVELTYLVDGERVTTTQSISVASTGGASTNQSAGASGAPSGMSGPPASSGSGGIAATLTSGPVLGGLVAVLVALGGGLYYLWNRE</sequence>
<organism evidence="4 5">
    <name type="scientific">Halarchaeum grantii</name>
    <dbReference type="NCBI Taxonomy" id="1193105"/>
    <lineage>
        <taxon>Archaea</taxon>
        <taxon>Methanobacteriati</taxon>
        <taxon>Methanobacteriota</taxon>
        <taxon>Stenosarchaea group</taxon>
        <taxon>Halobacteria</taxon>
        <taxon>Halobacteriales</taxon>
        <taxon>Halobacteriaceae</taxon>
    </lineage>
</organism>
<keyword evidence="2" id="KW-1133">Transmembrane helix</keyword>
<name>A0A830ETB6_9EURY</name>
<evidence type="ECO:0000313" key="4">
    <source>
        <dbReference type="EMBL" id="GGL22794.1"/>
    </source>
</evidence>
<comment type="caution">
    <text evidence="4">The sequence shown here is derived from an EMBL/GenBank/DDBJ whole genome shotgun (WGS) entry which is preliminary data.</text>
</comment>